<organism evidence="8 9">
    <name type="scientific">Helicobacter canis NCTC 12740</name>
    <dbReference type="NCBI Taxonomy" id="1357399"/>
    <lineage>
        <taxon>Bacteria</taxon>
        <taxon>Pseudomonadati</taxon>
        <taxon>Campylobacterota</taxon>
        <taxon>Epsilonproteobacteria</taxon>
        <taxon>Campylobacterales</taxon>
        <taxon>Helicobacteraceae</taxon>
        <taxon>Helicobacter</taxon>
    </lineage>
</organism>
<keyword evidence="9" id="KW-1185">Reference proteome</keyword>
<dbReference type="NCBIfam" id="TIGR01951">
    <property type="entry name" value="nusB"/>
    <property type="match status" value="1"/>
</dbReference>
<dbReference type="GO" id="GO:0031564">
    <property type="term" value="P:transcription antitermination"/>
    <property type="evidence" value="ECO:0007669"/>
    <property type="project" value="UniProtKB-KW"/>
</dbReference>
<dbReference type="STRING" id="1357399.HMPREF2087_00157"/>
<evidence type="ECO:0000256" key="5">
    <source>
        <dbReference type="ARBA" id="ARBA00023163"/>
    </source>
</evidence>
<dbReference type="PANTHER" id="PTHR11078:SF3">
    <property type="entry name" value="ANTITERMINATION NUSB DOMAIN-CONTAINING PROTEIN"/>
    <property type="match status" value="1"/>
</dbReference>
<dbReference type="GO" id="GO:0003723">
    <property type="term" value="F:RNA binding"/>
    <property type="evidence" value="ECO:0007669"/>
    <property type="project" value="UniProtKB-UniRule"/>
</dbReference>
<proteinExistence type="inferred from homology"/>
<dbReference type="GO" id="GO:0005829">
    <property type="term" value="C:cytosol"/>
    <property type="evidence" value="ECO:0007669"/>
    <property type="project" value="TreeGrafter"/>
</dbReference>
<reference evidence="8 9" key="1">
    <citation type="submission" date="2013-10" db="EMBL/GenBank/DDBJ databases">
        <title>The Genome Sequence of Helicobacter canis NCTC 12740.</title>
        <authorList>
            <consortium name="The Broad Institute Genomics Platform"/>
            <person name="Earl A."/>
            <person name="Fox J.G."/>
            <person name="Shen Z."/>
            <person name="Young S.K."/>
            <person name="Zeng Q."/>
            <person name="Gargeya S."/>
            <person name="Fitzgerald M."/>
            <person name="Abouelleil A."/>
            <person name="Alvarado L."/>
            <person name="Chapman S.B."/>
            <person name="Gainer-Dewar J."/>
            <person name="Goldberg J."/>
            <person name="Griggs A."/>
            <person name="Gujja S."/>
            <person name="Hansen M."/>
            <person name="Howarth C."/>
            <person name="Imamovic A."/>
            <person name="Ireland A."/>
            <person name="Larimer J."/>
            <person name="McCowan C."/>
            <person name="Murphy C."/>
            <person name="Pearson M."/>
            <person name="Poon T.W."/>
            <person name="Priest M."/>
            <person name="Roberts A."/>
            <person name="Saif S."/>
            <person name="Shea T."/>
            <person name="Sykes S."/>
            <person name="Wortman J."/>
            <person name="Nusbaum C."/>
            <person name="Birren B."/>
        </authorList>
    </citation>
    <scope>NUCLEOTIDE SEQUENCE [LARGE SCALE GENOMIC DNA]</scope>
    <source>
        <strain evidence="8 9">NCTC 12740</strain>
    </source>
</reference>
<dbReference type="Pfam" id="PF01029">
    <property type="entry name" value="NusB"/>
    <property type="match status" value="1"/>
</dbReference>
<dbReference type="OrthoDB" id="9797817at2"/>
<comment type="caution">
    <text evidence="8">The sequence shown here is derived from an EMBL/GenBank/DDBJ whole genome shotgun (WGS) entry which is preliminary data.</text>
</comment>
<comment type="similarity">
    <text evidence="1 6">Belongs to the NusB family.</text>
</comment>
<sequence length="136" mass="15239">MATRTQAREAVVGLLYAYACGNTGIMQNAPDMLLARKIKNKQQDFALGLLRGVIERFDSLGVVLEQYLKEWEFSRLGQMEKSILRLGAYEILYTQTDSPIIINEAIELAKMYGDDNAPKLINAVLDALSRAQKQKA</sequence>
<keyword evidence="2 6" id="KW-0889">Transcription antitermination</keyword>
<accession>V8CIL5</accession>
<dbReference type="Proteomes" id="UP000018688">
    <property type="component" value="Unassembled WGS sequence"/>
</dbReference>
<feature type="domain" description="NusB/RsmB/TIM44" evidence="7">
    <location>
        <begin position="6"/>
        <end position="130"/>
    </location>
</feature>
<dbReference type="eggNOG" id="COG0781">
    <property type="taxonomic scope" value="Bacteria"/>
</dbReference>
<evidence type="ECO:0000256" key="4">
    <source>
        <dbReference type="ARBA" id="ARBA00023015"/>
    </source>
</evidence>
<name>V8CIL5_9HELI</name>
<dbReference type="PANTHER" id="PTHR11078">
    <property type="entry name" value="N UTILIZATION SUBSTANCE PROTEIN B-RELATED"/>
    <property type="match status" value="1"/>
</dbReference>
<evidence type="ECO:0000313" key="8">
    <source>
        <dbReference type="EMBL" id="ETD27248.1"/>
    </source>
</evidence>
<comment type="function">
    <text evidence="6">Involved in transcription antitermination. Required for transcription of ribosomal RNA (rRNA) genes. Binds specifically to the boxA antiterminator sequence of the ribosomal RNA (rrn) operons.</text>
</comment>
<evidence type="ECO:0000313" key="9">
    <source>
        <dbReference type="Proteomes" id="UP000018688"/>
    </source>
</evidence>
<gene>
    <name evidence="6" type="primary">nusB</name>
    <name evidence="8" type="ORF">HMPREF2087_00157</name>
</gene>
<evidence type="ECO:0000259" key="7">
    <source>
        <dbReference type="Pfam" id="PF01029"/>
    </source>
</evidence>
<dbReference type="RefSeq" id="WP_023929050.1">
    <property type="nucleotide sequence ID" value="NZ_KI669458.1"/>
</dbReference>
<dbReference type="HAMAP" id="MF_00073">
    <property type="entry name" value="NusB"/>
    <property type="match status" value="1"/>
</dbReference>
<dbReference type="EMBL" id="AZJJ01000001">
    <property type="protein sequence ID" value="ETD27248.1"/>
    <property type="molecule type" value="Genomic_DNA"/>
</dbReference>
<dbReference type="InterPro" id="IPR006027">
    <property type="entry name" value="NusB_RsmB_TIM44"/>
</dbReference>
<keyword evidence="5 6" id="KW-0804">Transcription</keyword>
<protein>
    <recommendedName>
        <fullName evidence="6">Transcription antitermination protein NusB</fullName>
    </recommendedName>
    <alternativeName>
        <fullName evidence="6">Antitermination factor NusB</fullName>
    </alternativeName>
</protein>
<keyword evidence="4 6" id="KW-0805">Transcription regulation</keyword>
<dbReference type="HOGENOM" id="CLU_087843_3_3_7"/>
<dbReference type="InterPro" id="IPR035926">
    <property type="entry name" value="NusB-like_sf"/>
</dbReference>
<evidence type="ECO:0000256" key="3">
    <source>
        <dbReference type="ARBA" id="ARBA00022884"/>
    </source>
</evidence>
<dbReference type="Gene3D" id="1.10.940.10">
    <property type="entry name" value="NusB-like"/>
    <property type="match status" value="1"/>
</dbReference>
<evidence type="ECO:0000256" key="6">
    <source>
        <dbReference type="HAMAP-Rule" id="MF_00073"/>
    </source>
</evidence>
<dbReference type="InterPro" id="IPR011605">
    <property type="entry name" value="NusB_fam"/>
</dbReference>
<evidence type="ECO:0000256" key="1">
    <source>
        <dbReference type="ARBA" id="ARBA00005952"/>
    </source>
</evidence>
<dbReference type="GO" id="GO:0006353">
    <property type="term" value="P:DNA-templated transcription termination"/>
    <property type="evidence" value="ECO:0007669"/>
    <property type="project" value="UniProtKB-UniRule"/>
</dbReference>
<evidence type="ECO:0000256" key="2">
    <source>
        <dbReference type="ARBA" id="ARBA00022814"/>
    </source>
</evidence>
<keyword evidence="3 6" id="KW-0694">RNA-binding</keyword>
<dbReference type="PATRIC" id="fig|1357399.3.peg.161"/>
<dbReference type="AlphaFoldDB" id="V8CIL5"/>
<dbReference type="SUPFAM" id="SSF48013">
    <property type="entry name" value="NusB-like"/>
    <property type="match status" value="1"/>
</dbReference>